<gene>
    <name evidence="1" type="ORF">L249_5026</name>
</gene>
<keyword evidence="2" id="KW-1185">Reference proteome</keyword>
<dbReference type="Proteomes" id="UP000253664">
    <property type="component" value="Unassembled WGS sequence"/>
</dbReference>
<organism evidence="1 2">
    <name type="scientific">Ophiocordyceps polyrhachis-furcata BCC 54312</name>
    <dbReference type="NCBI Taxonomy" id="1330021"/>
    <lineage>
        <taxon>Eukaryota</taxon>
        <taxon>Fungi</taxon>
        <taxon>Dikarya</taxon>
        <taxon>Ascomycota</taxon>
        <taxon>Pezizomycotina</taxon>
        <taxon>Sordariomycetes</taxon>
        <taxon>Hypocreomycetidae</taxon>
        <taxon>Hypocreales</taxon>
        <taxon>Ophiocordycipitaceae</taxon>
        <taxon>Ophiocordyceps</taxon>
    </lineage>
</organism>
<proteinExistence type="predicted"/>
<reference evidence="1 2" key="1">
    <citation type="journal article" date="2015" name="BMC Genomics">
        <title>Insights from the genome of Ophiocordyceps polyrhachis-furcata to pathogenicity and host specificity in insect fungi.</title>
        <authorList>
            <person name="Wichadakul D."/>
            <person name="Kobmoo N."/>
            <person name="Ingsriswang S."/>
            <person name="Tangphatsornruang S."/>
            <person name="Chantasingh D."/>
            <person name="Luangsa-ard J.J."/>
            <person name="Eurwilaichitr L."/>
        </authorList>
    </citation>
    <scope>NUCLEOTIDE SEQUENCE [LARGE SCALE GENOMIC DNA]</scope>
    <source>
        <strain evidence="1 2">BCC 54312</strain>
    </source>
</reference>
<evidence type="ECO:0000313" key="1">
    <source>
        <dbReference type="EMBL" id="RCI09113.1"/>
    </source>
</evidence>
<dbReference type="STRING" id="1330021.A0A367L3V3"/>
<name>A0A367L3V3_9HYPO</name>
<dbReference type="PANTHER" id="PTHR36847:SF1">
    <property type="entry name" value="AMIDOLIGASE ENZYME"/>
    <property type="match status" value="1"/>
</dbReference>
<comment type="caution">
    <text evidence="1">The sequence shown here is derived from an EMBL/GenBank/DDBJ whole genome shotgun (WGS) entry which is preliminary data.</text>
</comment>
<sequence length="418" mass="47485">MSNNTLAHFTLPDLQFGIELEFVSPPMAEPAMLNGKYPTFIHQNLRRQGCFFFLAQLLQNNGLPSAMDLLLTESDCGEDPYRADAPEGTIVGNDLRVMDPSTIPDEKAVVNKQMRFHYWMLKPECDLTHMPQYLMWSETELNSPILPESEATAGFPRVNKALELIATCHEAGVHINERCGLHVQISPVSGLTAQQAKQAVTVVFIIERCLLFHLCHPSRQQAHKPISRARFALLERGLTPGRNEVLDIELREWMPLAFLAVHGNRLRSLWDGSNDLEDISQLLHVRPSSPPKERDRCGLNLNGHYNSKDNWTYALEFRYAQASFNQDFVANWTMLLFAIAKVSGLPAAEFRDVISQLWDVTKVTPKPEDAWRPLLRIIGDAVPREEGIRLDGSYWERRLGDYQSKNYPDVVQGRAVLK</sequence>
<dbReference type="OrthoDB" id="4940520at2759"/>
<evidence type="ECO:0008006" key="3">
    <source>
        <dbReference type="Google" id="ProtNLM"/>
    </source>
</evidence>
<dbReference type="AlphaFoldDB" id="A0A367L3V3"/>
<dbReference type="PANTHER" id="PTHR36847">
    <property type="entry name" value="AMIDOLIGASE ENZYME"/>
    <property type="match status" value="1"/>
</dbReference>
<protein>
    <recommendedName>
        <fullName evidence="3">Amidoligase enzyme</fullName>
    </recommendedName>
</protein>
<evidence type="ECO:0000313" key="2">
    <source>
        <dbReference type="Proteomes" id="UP000253664"/>
    </source>
</evidence>
<dbReference type="EMBL" id="LKCN02000017">
    <property type="protein sequence ID" value="RCI09113.1"/>
    <property type="molecule type" value="Genomic_DNA"/>
</dbReference>
<accession>A0A367L3V3</accession>